<dbReference type="NCBIfam" id="TIGR03586">
    <property type="entry name" value="PseI"/>
    <property type="match status" value="1"/>
</dbReference>
<dbReference type="CDD" id="cd11615">
    <property type="entry name" value="SAF_NeuB_like"/>
    <property type="match status" value="1"/>
</dbReference>
<organism evidence="2 3">
    <name type="scientific">Alteromonas confluentis</name>
    <dbReference type="NCBI Taxonomy" id="1656094"/>
    <lineage>
        <taxon>Bacteria</taxon>
        <taxon>Pseudomonadati</taxon>
        <taxon>Pseudomonadota</taxon>
        <taxon>Gammaproteobacteria</taxon>
        <taxon>Alteromonadales</taxon>
        <taxon>Alteromonadaceae</taxon>
        <taxon>Alteromonas/Salinimonas group</taxon>
        <taxon>Alteromonas</taxon>
    </lineage>
</organism>
<name>A0A1E7Z641_9ALTE</name>
<dbReference type="Proteomes" id="UP000175691">
    <property type="component" value="Unassembled WGS sequence"/>
</dbReference>
<dbReference type="OrthoDB" id="9781701at2"/>
<reference evidence="2 3" key="1">
    <citation type="submission" date="2016-08" db="EMBL/GenBank/DDBJ databases">
        <authorList>
            <person name="Seilhamer J.J."/>
        </authorList>
    </citation>
    <scope>NUCLEOTIDE SEQUENCE [LARGE SCALE GENOMIC DNA]</scope>
    <source>
        <strain evidence="2 3">KCTC 42603</strain>
    </source>
</reference>
<dbReference type="Gene3D" id="3.90.1210.10">
    <property type="entry name" value="Antifreeze-like/N-acetylneuraminic acid synthase C-terminal domain"/>
    <property type="match status" value="1"/>
</dbReference>
<accession>A0A1E7Z641</accession>
<dbReference type="InterPro" id="IPR036732">
    <property type="entry name" value="AFP_Neu5c_C_sf"/>
</dbReference>
<keyword evidence="3" id="KW-1185">Reference proteome</keyword>
<dbReference type="EMBL" id="MDHN01000041">
    <property type="protein sequence ID" value="OFC68942.1"/>
    <property type="molecule type" value="Genomic_DNA"/>
</dbReference>
<dbReference type="STRING" id="1656094.BFC18_19555"/>
<gene>
    <name evidence="2" type="ORF">BFC18_19555</name>
</gene>
<dbReference type="GO" id="GO:0016051">
    <property type="term" value="P:carbohydrate biosynthetic process"/>
    <property type="evidence" value="ECO:0007669"/>
    <property type="project" value="InterPro"/>
</dbReference>
<comment type="caution">
    <text evidence="2">The sequence shown here is derived from an EMBL/GenBank/DDBJ whole genome shotgun (WGS) entry which is preliminary data.</text>
</comment>
<dbReference type="InterPro" id="IPR057736">
    <property type="entry name" value="SAF_PseI/NeuA/NeuB"/>
</dbReference>
<feature type="domain" description="AFP-like" evidence="1">
    <location>
        <begin position="294"/>
        <end position="349"/>
    </location>
</feature>
<dbReference type="SMART" id="SM00858">
    <property type="entry name" value="SAF"/>
    <property type="match status" value="1"/>
</dbReference>
<dbReference type="InterPro" id="IPR013132">
    <property type="entry name" value="PseI/NeuA/B-like_N"/>
</dbReference>
<evidence type="ECO:0000259" key="1">
    <source>
        <dbReference type="PROSITE" id="PS50844"/>
    </source>
</evidence>
<dbReference type="RefSeq" id="WP_070127047.1">
    <property type="nucleotide sequence ID" value="NZ_MDHN01000041.1"/>
</dbReference>
<dbReference type="GO" id="GO:0047444">
    <property type="term" value="F:N-acylneuraminate-9-phosphate synthase activity"/>
    <property type="evidence" value="ECO:0007669"/>
    <property type="project" value="TreeGrafter"/>
</dbReference>
<dbReference type="InterPro" id="IPR020030">
    <property type="entry name" value="Pseudaminic_synth_PseI"/>
</dbReference>
<dbReference type="SUPFAM" id="SSF51569">
    <property type="entry name" value="Aldolase"/>
    <property type="match status" value="1"/>
</dbReference>
<dbReference type="InterPro" id="IPR051690">
    <property type="entry name" value="PseI-like"/>
</dbReference>
<evidence type="ECO:0000313" key="2">
    <source>
        <dbReference type="EMBL" id="OFC68942.1"/>
    </source>
</evidence>
<protein>
    <submittedName>
        <fullName evidence="2">Pseudaminic acid synthase</fullName>
    </submittedName>
</protein>
<dbReference type="PROSITE" id="PS50844">
    <property type="entry name" value="AFP_LIKE"/>
    <property type="match status" value="1"/>
</dbReference>
<dbReference type="Pfam" id="PF03102">
    <property type="entry name" value="NeuB"/>
    <property type="match status" value="1"/>
</dbReference>
<dbReference type="PANTHER" id="PTHR42966">
    <property type="entry name" value="N-ACETYLNEURAMINATE SYNTHASE"/>
    <property type="match status" value="1"/>
</dbReference>
<sequence length="349" mass="37892">MKTIDIGPFSIGRNQPPFIIAELSGNHNQDLDLALRMVDAAADAGVHALKLQTYTADTMTIDVKHGEFFIDDKNSLWQGSSLYDLYQKAHTPWEWHSAIFERAKARGMVAFSTPFDASAVDFLESLGVPCYKIASFENTDHALLAEVAQTGKPVIVSTGMASLTEIAEIVEVLQSNGCDQYVLLKCTSQYPADPINANLATIPHLKQMFQCHVGLSDHTSGLGVAIAATAMGASVIEKHFVIDRNAGGVDAAFSLEPDEFAMLVKETERAAIAIGTVSYGCTTAEVNSRIHRRSLYICEDLSAGEVLTEKNLRAIRPGLGLPVKYLARLLGKQVKHDVAKGTPMSWDLV</sequence>
<dbReference type="AlphaFoldDB" id="A0A1E7Z641"/>
<evidence type="ECO:0000313" key="3">
    <source>
        <dbReference type="Proteomes" id="UP000175691"/>
    </source>
</evidence>
<dbReference type="Gene3D" id="3.20.20.70">
    <property type="entry name" value="Aldolase class I"/>
    <property type="match status" value="1"/>
</dbReference>
<dbReference type="InterPro" id="IPR013974">
    <property type="entry name" value="SAF"/>
</dbReference>
<dbReference type="PANTHER" id="PTHR42966:SF2">
    <property type="entry name" value="PSEUDAMINIC ACID SYNTHASE"/>
    <property type="match status" value="1"/>
</dbReference>
<dbReference type="SUPFAM" id="SSF51269">
    <property type="entry name" value="AFP III-like domain"/>
    <property type="match status" value="1"/>
</dbReference>
<dbReference type="Pfam" id="PF08666">
    <property type="entry name" value="SAF"/>
    <property type="match status" value="1"/>
</dbReference>
<dbReference type="InterPro" id="IPR013785">
    <property type="entry name" value="Aldolase_TIM"/>
</dbReference>
<proteinExistence type="predicted"/>
<dbReference type="InterPro" id="IPR006190">
    <property type="entry name" value="SAF_AFP_Neu5Ac"/>
</dbReference>